<dbReference type="CDD" id="cd12108">
    <property type="entry name" value="Hr-like"/>
    <property type="match status" value="1"/>
</dbReference>
<dbReference type="EMBL" id="JANBVO010000030">
    <property type="protein sequence ID" value="KAJ9138355.1"/>
    <property type="molecule type" value="Genomic_DNA"/>
</dbReference>
<feature type="domain" description="Hemerythrin-like" evidence="1">
    <location>
        <begin position="41"/>
        <end position="161"/>
    </location>
</feature>
<gene>
    <name evidence="2" type="ORF">NKR23_g8507</name>
</gene>
<evidence type="ECO:0000313" key="3">
    <source>
        <dbReference type="Proteomes" id="UP001174694"/>
    </source>
</evidence>
<accession>A0AA38RI38</accession>
<evidence type="ECO:0000259" key="1">
    <source>
        <dbReference type="Pfam" id="PF01814"/>
    </source>
</evidence>
<dbReference type="PANTHER" id="PTHR38048:SF2">
    <property type="entry name" value="HEMERYTHRIN-LIKE DOMAIN-CONTAINING PROTEIN"/>
    <property type="match status" value="1"/>
</dbReference>
<dbReference type="Gene3D" id="1.20.120.520">
    <property type="entry name" value="nmb1532 protein domain like"/>
    <property type="match status" value="1"/>
</dbReference>
<name>A0AA38RI38_9PEZI</name>
<dbReference type="AlphaFoldDB" id="A0AA38RI38"/>
<comment type="caution">
    <text evidence="2">The sequence shown here is derived from an EMBL/GenBank/DDBJ whole genome shotgun (WGS) entry which is preliminary data.</text>
</comment>
<reference evidence="2" key="1">
    <citation type="submission" date="2022-07" db="EMBL/GenBank/DDBJ databases">
        <title>Fungi with potential for degradation of polypropylene.</title>
        <authorList>
            <person name="Gostincar C."/>
        </authorList>
    </citation>
    <scope>NUCLEOTIDE SEQUENCE</scope>
    <source>
        <strain evidence="2">EXF-13308</strain>
    </source>
</reference>
<organism evidence="2 3">
    <name type="scientific">Pleurostoma richardsiae</name>
    <dbReference type="NCBI Taxonomy" id="41990"/>
    <lineage>
        <taxon>Eukaryota</taxon>
        <taxon>Fungi</taxon>
        <taxon>Dikarya</taxon>
        <taxon>Ascomycota</taxon>
        <taxon>Pezizomycotina</taxon>
        <taxon>Sordariomycetes</taxon>
        <taxon>Sordariomycetidae</taxon>
        <taxon>Calosphaeriales</taxon>
        <taxon>Pleurostomataceae</taxon>
        <taxon>Pleurostoma</taxon>
    </lineage>
</organism>
<dbReference type="InterPro" id="IPR012312">
    <property type="entry name" value="Hemerythrin-like"/>
</dbReference>
<dbReference type="PANTHER" id="PTHR38048">
    <property type="entry name" value="EXPRESSED PROTEIN"/>
    <property type="match status" value="1"/>
</dbReference>
<proteinExistence type="predicted"/>
<dbReference type="Proteomes" id="UP001174694">
    <property type="component" value="Unassembled WGS sequence"/>
</dbReference>
<protein>
    <submittedName>
        <fullName evidence="2">Hemerythrin hhe cation binding domain-containing protein</fullName>
    </submittedName>
</protein>
<sequence>MVRKNSADHPFSLITTPTFKLPDGEKPDVFHRCASDMACVHNMLIRGLNSIYLQAPHVKPQDEKSFLYYSTCFYELLHVHHGGEEADLFPKIEEMSGEKGLMSRNVEQHHAFHQGLEDYHAYIVSCLKGTEKYDGTKLIGIIDGFGTTLVEHLADEITTILDLVKYKDKMGKLEKVFEAFDEKDTKQLPIAGTLSWGFFNHDKEYEDGLWADWPPAPAAIVFIVRRITYHIHSDWWKFASCDPWGRPREKLYAVPDN</sequence>
<dbReference type="InterPro" id="IPR053206">
    <property type="entry name" value="Dimeric_xanthone_biosynth"/>
</dbReference>
<dbReference type="Pfam" id="PF01814">
    <property type="entry name" value="Hemerythrin"/>
    <property type="match status" value="1"/>
</dbReference>
<evidence type="ECO:0000313" key="2">
    <source>
        <dbReference type="EMBL" id="KAJ9138355.1"/>
    </source>
</evidence>
<keyword evidence="3" id="KW-1185">Reference proteome</keyword>